<accession>A0A928GGT2</accession>
<dbReference type="AlphaFoldDB" id="A0A928GGT2"/>
<dbReference type="PANTHER" id="PTHR43156:SF2">
    <property type="entry name" value="STAGE II SPORULATION PROTEIN E"/>
    <property type="match status" value="1"/>
</dbReference>
<feature type="coiled-coil region" evidence="2">
    <location>
        <begin position="314"/>
        <end position="341"/>
    </location>
</feature>
<evidence type="ECO:0000259" key="4">
    <source>
        <dbReference type="SMART" id="SM00331"/>
    </source>
</evidence>
<evidence type="ECO:0000256" key="1">
    <source>
        <dbReference type="ARBA" id="ARBA00022801"/>
    </source>
</evidence>
<gene>
    <name evidence="5" type="ORF">E7102_02845</name>
</gene>
<keyword evidence="3" id="KW-0812">Transmembrane</keyword>
<evidence type="ECO:0000256" key="2">
    <source>
        <dbReference type="SAM" id="Coils"/>
    </source>
</evidence>
<keyword evidence="1" id="KW-0378">Hydrolase</keyword>
<feature type="transmembrane region" description="Helical" evidence="3">
    <location>
        <begin position="286"/>
        <end position="305"/>
    </location>
</feature>
<evidence type="ECO:0000313" key="6">
    <source>
        <dbReference type="Proteomes" id="UP000763088"/>
    </source>
</evidence>
<sequence>MYSVKNDYEATLRVATPAVEKLEGNAKAQSRDLAVLYYTIGSAEMYLGNEKEASKSYENAYWHYNNSISMKDTNGSRIRSAITGVNNITVACLNTQHYKEGKKWNDRTDSILYVYRLRPDADTEFCDHYRARIRLFNALTSYAAGNHAAADQAFEGFLTTDYAKTEQGKLDANDYLMMAHRYEEASKNFRTLDHWIELRDMKLTLDNISLYLVPKFKANYGSGHKDSALYVANQICAAYDSALVWSKRDDTAEMATIYETNKKEEELARSQWEVEKREHEIARQRLIGLIVGVLLLVGFFGFYVVHNRRALKLLQSAYGQLEEATTARERIESELRIARDIQMSMIPAGNLESEGLDLFASMTPAKEVGGDLYDYFMEKNHLYFAIGDVSGKGVPASLFMAQVIRLFRAMAKHHYTPAEICSRINDELTENNENGMFITMFIGLVDLTTGRLDFCNAGHNPPVLGGDADGGNFLQMIPNAPIGLWQGLEYEGEFIESIKGKPLFIYTDGLNEAENPQLERFGDEHMLEVLRETRFTNAMQVVEMLKRQVEEHRAGADPNDDLTMMCLKVG</sequence>
<dbReference type="InterPro" id="IPR052016">
    <property type="entry name" value="Bact_Sigma-Reg"/>
</dbReference>
<evidence type="ECO:0000256" key="3">
    <source>
        <dbReference type="SAM" id="Phobius"/>
    </source>
</evidence>
<keyword evidence="2" id="KW-0175">Coiled coil</keyword>
<organism evidence="5 6">
    <name type="scientific">Xylanibacter ruminicola</name>
    <name type="common">Prevotella ruminicola</name>
    <dbReference type="NCBI Taxonomy" id="839"/>
    <lineage>
        <taxon>Bacteria</taxon>
        <taxon>Pseudomonadati</taxon>
        <taxon>Bacteroidota</taxon>
        <taxon>Bacteroidia</taxon>
        <taxon>Bacteroidales</taxon>
        <taxon>Prevotellaceae</taxon>
        <taxon>Xylanibacter</taxon>
    </lineage>
</organism>
<dbReference type="PANTHER" id="PTHR43156">
    <property type="entry name" value="STAGE II SPORULATION PROTEIN E-RELATED"/>
    <property type="match status" value="1"/>
</dbReference>
<comment type="caution">
    <text evidence="5">The sequence shown here is derived from an EMBL/GenBank/DDBJ whole genome shotgun (WGS) entry which is preliminary data.</text>
</comment>
<reference evidence="5" key="1">
    <citation type="submission" date="2019-04" db="EMBL/GenBank/DDBJ databases">
        <title>Evolution of Biomass-Degrading Anaerobic Consortia Revealed by Metagenomics.</title>
        <authorList>
            <person name="Peng X."/>
        </authorList>
    </citation>
    <scope>NUCLEOTIDE SEQUENCE</scope>
    <source>
        <strain evidence="5">SIG141</strain>
    </source>
</reference>
<dbReference type="EMBL" id="SUYD01000003">
    <property type="protein sequence ID" value="MBE6265401.1"/>
    <property type="molecule type" value="Genomic_DNA"/>
</dbReference>
<feature type="domain" description="PPM-type phosphatase" evidence="4">
    <location>
        <begin position="353"/>
        <end position="569"/>
    </location>
</feature>
<keyword evidence="3" id="KW-1133">Transmembrane helix</keyword>
<dbReference type="InterPro" id="IPR036457">
    <property type="entry name" value="PPM-type-like_dom_sf"/>
</dbReference>
<proteinExistence type="predicted"/>
<dbReference type="Pfam" id="PF07228">
    <property type="entry name" value="SpoIIE"/>
    <property type="match status" value="1"/>
</dbReference>
<dbReference type="GO" id="GO:0016791">
    <property type="term" value="F:phosphatase activity"/>
    <property type="evidence" value="ECO:0007669"/>
    <property type="project" value="TreeGrafter"/>
</dbReference>
<evidence type="ECO:0000313" key="5">
    <source>
        <dbReference type="EMBL" id="MBE6265401.1"/>
    </source>
</evidence>
<keyword evidence="3" id="KW-0472">Membrane</keyword>
<name>A0A928GGT2_XYLRU</name>
<protein>
    <recommendedName>
        <fullName evidence="4">PPM-type phosphatase domain-containing protein</fullName>
    </recommendedName>
</protein>
<dbReference type="InterPro" id="IPR001932">
    <property type="entry name" value="PPM-type_phosphatase-like_dom"/>
</dbReference>
<dbReference type="Gene3D" id="3.60.40.10">
    <property type="entry name" value="PPM-type phosphatase domain"/>
    <property type="match status" value="1"/>
</dbReference>
<dbReference type="SMART" id="SM00331">
    <property type="entry name" value="PP2C_SIG"/>
    <property type="match status" value="1"/>
</dbReference>
<dbReference type="Proteomes" id="UP000763088">
    <property type="component" value="Unassembled WGS sequence"/>
</dbReference>